<dbReference type="AlphaFoldDB" id="A0A259U381"/>
<accession>A0A259U381</accession>
<feature type="domain" description="CN hydrolase" evidence="2">
    <location>
        <begin position="1"/>
        <end position="250"/>
    </location>
</feature>
<keyword evidence="4" id="KW-1185">Reference proteome</keyword>
<evidence type="ECO:0000256" key="1">
    <source>
        <dbReference type="ARBA" id="ARBA00022801"/>
    </source>
</evidence>
<dbReference type="InterPro" id="IPR003010">
    <property type="entry name" value="C-N_Hydrolase"/>
</dbReference>
<evidence type="ECO:0000313" key="4">
    <source>
        <dbReference type="Proteomes" id="UP000216446"/>
    </source>
</evidence>
<dbReference type="SUPFAM" id="SSF56317">
    <property type="entry name" value="Carbon-nitrogen hydrolase"/>
    <property type="match status" value="1"/>
</dbReference>
<dbReference type="OrthoDB" id="9811121at2"/>
<dbReference type="Pfam" id="PF00795">
    <property type="entry name" value="CN_hydrolase"/>
    <property type="match status" value="1"/>
</dbReference>
<dbReference type="GO" id="GO:0016811">
    <property type="term" value="F:hydrolase activity, acting on carbon-nitrogen (but not peptide) bonds, in linear amides"/>
    <property type="evidence" value="ECO:0007669"/>
    <property type="project" value="UniProtKB-ARBA"/>
</dbReference>
<dbReference type="PROSITE" id="PS50263">
    <property type="entry name" value="CN_HYDROLASE"/>
    <property type="match status" value="1"/>
</dbReference>
<dbReference type="FunCoup" id="A0A259U381">
    <property type="interactions" value="376"/>
</dbReference>
<keyword evidence="1 3" id="KW-0378">Hydrolase</keyword>
<dbReference type="PANTHER" id="PTHR43674">
    <property type="entry name" value="NITRILASE C965.09-RELATED"/>
    <property type="match status" value="1"/>
</dbReference>
<evidence type="ECO:0000259" key="2">
    <source>
        <dbReference type="PROSITE" id="PS50263"/>
    </source>
</evidence>
<reference evidence="3 4" key="1">
    <citation type="submission" date="2016-11" db="EMBL/GenBank/DDBJ databases">
        <title>Study of marine rhodopsin-containing bacteria.</title>
        <authorList>
            <person name="Yoshizawa S."/>
            <person name="Kumagai Y."/>
            <person name="Kogure K."/>
        </authorList>
    </citation>
    <scope>NUCLEOTIDE SEQUENCE [LARGE SCALE GENOMIC DNA]</scope>
    <source>
        <strain evidence="3 4">SG-29</strain>
    </source>
</reference>
<evidence type="ECO:0000313" key="3">
    <source>
        <dbReference type="EMBL" id="OZC04412.1"/>
    </source>
</evidence>
<dbReference type="InParanoid" id="A0A259U381"/>
<sequence length="277" mass="29807">MKLALVQQTATPDLADNLARGLAAFERAADAGADLVAFAELAFHPFWPQRHATPELLAHAEPIDGPTVTAFRERAAARGVVCVLNLFERASGARGEQTFDASPVIDADGALLGVTRMIHITDYEAFHEQGFYAPGDNGLPVYQTAAGRIGVAICYDRHFPEAMRALALAGAEVVIVPQAGAVGEWPDGLYEAEMQVASFQNGYFTALVNRVGEEARLTFAGESFVTAPDGRVVARAASGADEILYADVDLGAVAESHARRLFLQHRRPELYADWLAR</sequence>
<protein>
    <submittedName>
        <fullName evidence="3">Carbon-nitrogen hydrolase</fullName>
    </submittedName>
</protein>
<dbReference type="InterPro" id="IPR036526">
    <property type="entry name" value="C-N_Hydrolase_sf"/>
</dbReference>
<dbReference type="InterPro" id="IPR050345">
    <property type="entry name" value="Aliph_Amidase/BUP"/>
</dbReference>
<dbReference type="Proteomes" id="UP000216446">
    <property type="component" value="Unassembled WGS sequence"/>
</dbReference>
<organism evidence="3 4">
    <name type="scientific">Rubricoccus marinus</name>
    <dbReference type="NCBI Taxonomy" id="716817"/>
    <lineage>
        <taxon>Bacteria</taxon>
        <taxon>Pseudomonadati</taxon>
        <taxon>Rhodothermota</taxon>
        <taxon>Rhodothermia</taxon>
        <taxon>Rhodothermales</taxon>
        <taxon>Rubricoccaceae</taxon>
        <taxon>Rubricoccus</taxon>
    </lineage>
</organism>
<name>A0A259U381_9BACT</name>
<dbReference type="PANTHER" id="PTHR43674:SF2">
    <property type="entry name" value="BETA-UREIDOPROPIONASE"/>
    <property type="match status" value="1"/>
</dbReference>
<gene>
    <name evidence="3" type="ORF">BSZ36_16350</name>
</gene>
<dbReference type="EMBL" id="MQWB01000001">
    <property type="protein sequence ID" value="OZC04412.1"/>
    <property type="molecule type" value="Genomic_DNA"/>
</dbReference>
<comment type="caution">
    <text evidence="3">The sequence shown here is derived from an EMBL/GenBank/DDBJ whole genome shotgun (WGS) entry which is preliminary data.</text>
</comment>
<dbReference type="RefSeq" id="WP_094550853.1">
    <property type="nucleotide sequence ID" value="NZ_MQWB01000001.1"/>
</dbReference>
<dbReference type="Gene3D" id="3.60.110.10">
    <property type="entry name" value="Carbon-nitrogen hydrolase"/>
    <property type="match status" value="1"/>
</dbReference>
<proteinExistence type="predicted"/>